<dbReference type="GO" id="GO:0043565">
    <property type="term" value="F:sequence-specific DNA binding"/>
    <property type="evidence" value="ECO:0007669"/>
    <property type="project" value="InterPro"/>
</dbReference>
<dbReference type="InterPro" id="IPR018060">
    <property type="entry name" value="HTH_AraC"/>
</dbReference>
<dbReference type="AlphaFoldDB" id="A0A9X3F6Q9"/>
<proteinExistence type="predicted"/>
<dbReference type="PROSITE" id="PS01124">
    <property type="entry name" value="HTH_ARAC_FAMILY_2"/>
    <property type="match status" value="1"/>
</dbReference>
<keyword evidence="2" id="KW-0804">Transcription</keyword>
<evidence type="ECO:0000259" key="3">
    <source>
        <dbReference type="PROSITE" id="PS01124"/>
    </source>
</evidence>
<evidence type="ECO:0000313" key="5">
    <source>
        <dbReference type="Proteomes" id="UP001145087"/>
    </source>
</evidence>
<protein>
    <submittedName>
        <fullName evidence="4">AraC family transcriptional regulator</fullName>
    </submittedName>
</protein>
<evidence type="ECO:0000313" key="4">
    <source>
        <dbReference type="EMBL" id="MCY1721594.1"/>
    </source>
</evidence>
<dbReference type="RefSeq" id="WP_343333922.1">
    <property type="nucleotide sequence ID" value="NZ_JAPOHD010000027.1"/>
</dbReference>
<dbReference type="InterPro" id="IPR009057">
    <property type="entry name" value="Homeodomain-like_sf"/>
</dbReference>
<feature type="domain" description="HTH araC/xylS-type" evidence="3">
    <location>
        <begin position="218"/>
        <end position="316"/>
    </location>
</feature>
<dbReference type="EMBL" id="JAPOHD010000027">
    <property type="protein sequence ID" value="MCY1721594.1"/>
    <property type="molecule type" value="Genomic_DNA"/>
</dbReference>
<sequence>MIYREGQEHNPHDIFKKLSDTQGGNWDGEEMNFSSDFGHFEIISYEYLDGFYIGVTSIRLNQKFVLKNIPSENNHYISLRIGFHDIVSEDSKGSHPTEGIFLFNTLQEYCISYPENKPLQWLVIRFPYNAFEELYKNWNSTLRSIFNRKEPWFYYYPMVPDIEHLVRDIFEVKNNKTNRRFMFFAKTIELIGRLEVLLENKSEEITSSVHPDDIEAMFQVKEMLLSDYAKKPDVAEISKNFGMSISKLQRAFKAVFNMPVLQFFNHHRMEEAYRKIKHSEKSLSEISFDLGFSHLSHMSKAFKKHFGFAPSNIREVHELNQTSE</sequence>
<name>A0A9X3F6Q9_9BACT</name>
<dbReference type="SUPFAM" id="SSF46689">
    <property type="entry name" value="Homeodomain-like"/>
    <property type="match status" value="2"/>
</dbReference>
<evidence type="ECO:0000256" key="1">
    <source>
        <dbReference type="ARBA" id="ARBA00023015"/>
    </source>
</evidence>
<keyword evidence="5" id="KW-1185">Reference proteome</keyword>
<dbReference type="InterPro" id="IPR053142">
    <property type="entry name" value="PchR_regulatory_protein"/>
</dbReference>
<evidence type="ECO:0000256" key="2">
    <source>
        <dbReference type="ARBA" id="ARBA00023163"/>
    </source>
</evidence>
<dbReference type="Pfam" id="PF12833">
    <property type="entry name" value="HTH_18"/>
    <property type="match status" value="1"/>
</dbReference>
<dbReference type="GO" id="GO:0003700">
    <property type="term" value="F:DNA-binding transcription factor activity"/>
    <property type="evidence" value="ECO:0007669"/>
    <property type="project" value="InterPro"/>
</dbReference>
<dbReference type="Proteomes" id="UP001145087">
    <property type="component" value="Unassembled WGS sequence"/>
</dbReference>
<accession>A0A9X3F6Q9</accession>
<keyword evidence="1" id="KW-0805">Transcription regulation</keyword>
<dbReference type="PANTHER" id="PTHR47893">
    <property type="entry name" value="REGULATORY PROTEIN PCHR"/>
    <property type="match status" value="1"/>
</dbReference>
<organism evidence="4 5">
    <name type="scientific">Draconibacterium aestuarii</name>
    <dbReference type="NCBI Taxonomy" id="2998507"/>
    <lineage>
        <taxon>Bacteria</taxon>
        <taxon>Pseudomonadati</taxon>
        <taxon>Bacteroidota</taxon>
        <taxon>Bacteroidia</taxon>
        <taxon>Marinilabiliales</taxon>
        <taxon>Prolixibacteraceae</taxon>
        <taxon>Draconibacterium</taxon>
    </lineage>
</organism>
<gene>
    <name evidence="4" type="ORF">OU798_14655</name>
</gene>
<dbReference type="Gene3D" id="1.10.10.60">
    <property type="entry name" value="Homeodomain-like"/>
    <property type="match status" value="1"/>
</dbReference>
<dbReference type="PANTHER" id="PTHR47893:SF1">
    <property type="entry name" value="REGULATORY PROTEIN PCHR"/>
    <property type="match status" value="1"/>
</dbReference>
<reference evidence="4" key="1">
    <citation type="submission" date="2022-11" db="EMBL/GenBank/DDBJ databases">
        <title>Marilongibacter aestuarii gen. nov., sp. nov., isolated from tidal flat sediment.</title>
        <authorList>
            <person name="Jiayan W."/>
        </authorList>
    </citation>
    <scope>NUCLEOTIDE SEQUENCE</scope>
    <source>
        <strain evidence="4">Z1-6</strain>
    </source>
</reference>
<dbReference type="SMART" id="SM00342">
    <property type="entry name" value="HTH_ARAC"/>
    <property type="match status" value="1"/>
</dbReference>
<comment type="caution">
    <text evidence="4">The sequence shown here is derived from an EMBL/GenBank/DDBJ whole genome shotgun (WGS) entry which is preliminary data.</text>
</comment>